<dbReference type="InterPro" id="IPR022999">
    <property type="entry name" value="Transaldolase_3B"/>
</dbReference>
<dbReference type="PROSITE" id="PS00958">
    <property type="entry name" value="TRANSALDOLASE_2"/>
    <property type="match status" value="1"/>
</dbReference>
<proteinExistence type="inferred from homology"/>
<dbReference type="SUPFAM" id="SSF51569">
    <property type="entry name" value="Aldolase"/>
    <property type="match status" value="1"/>
</dbReference>
<dbReference type="GO" id="GO:0005975">
    <property type="term" value="P:carbohydrate metabolic process"/>
    <property type="evidence" value="ECO:0007669"/>
    <property type="project" value="InterPro"/>
</dbReference>
<evidence type="ECO:0000256" key="9">
    <source>
        <dbReference type="HAMAP-Rule" id="MF_00494"/>
    </source>
</evidence>
<gene>
    <name evidence="9" type="primary">tal</name>
    <name evidence="10" type="ORF">BIP78_0288</name>
</gene>
<sequence>MGSVLLHVTDGSVDRPHAGCKVGWERVDWPVMKLYLDTANVAEIRELSWLIDGVTTNPSLVAKERRPFHDVLREICGIVRGPVSAEVVSLDREGMVREARELARVAANVVVKVPLTEPGMQAVQVLSREGVATNVTLVFSANQALLAAKCGATYVSPFVGRIDDAGGDGMALVEEILAVYGHYRFPTEVIVASVRHPGHVLAAALLGAHIATVPYDVVKKLFGHPLTDVGIARFLKDWQQVPKV</sequence>
<keyword evidence="6 9" id="KW-0570">Pentose shunt</keyword>
<comment type="subcellular location">
    <subcellularLocation>
        <location evidence="1 9">Cytoplasm</location>
    </subcellularLocation>
</comment>
<dbReference type="PANTHER" id="PTHR10683">
    <property type="entry name" value="TRANSALDOLASE"/>
    <property type="match status" value="1"/>
</dbReference>
<dbReference type="GO" id="GO:0005737">
    <property type="term" value="C:cytoplasm"/>
    <property type="evidence" value="ECO:0007669"/>
    <property type="project" value="UniProtKB-SubCell"/>
</dbReference>
<accession>A0A410FST9</accession>
<evidence type="ECO:0000256" key="8">
    <source>
        <dbReference type="ARBA" id="ARBA00048810"/>
    </source>
</evidence>
<dbReference type="GO" id="GO:0004801">
    <property type="term" value="F:transaldolase activity"/>
    <property type="evidence" value="ECO:0007669"/>
    <property type="project" value="UniProtKB-UniRule"/>
</dbReference>
<dbReference type="Gene3D" id="3.20.20.70">
    <property type="entry name" value="Aldolase class I"/>
    <property type="match status" value="1"/>
</dbReference>
<dbReference type="GO" id="GO:0016832">
    <property type="term" value="F:aldehyde-lyase activity"/>
    <property type="evidence" value="ECO:0007669"/>
    <property type="project" value="InterPro"/>
</dbReference>
<dbReference type="InterPro" id="IPR001585">
    <property type="entry name" value="TAL/FSA"/>
</dbReference>
<name>A0A410FST9_BIPS1</name>
<protein>
    <recommendedName>
        <fullName evidence="9">Probable transaldolase</fullName>
        <ecNumber evidence="9">2.2.1.2</ecNumber>
    </recommendedName>
</protein>
<dbReference type="PANTHER" id="PTHR10683:SF40">
    <property type="entry name" value="FRUCTOSE-6-PHOSPHATE ALDOLASE 1-RELATED"/>
    <property type="match status" value="1"/>
</dbReference>
<keyword evidence="7 9" id="KW-0704">Schiff base</keyword>
<dbReference type="InterPro" id="IPR013785">
    <property type="entry name" value="Aldolase_TIM"/>
</dbReference>
<evidence type="ECO:0000256" key="6">
    <source>
        <dbReference type="ARBA" id="ARBA00023126"/>
    </source>
</evidence>
<evidence type="ECO:0000313" key="10">
    <source>
        <dbReference type="EMBL" id="QAA76054.1"/>
    </source>
</evidence>
<dbReference type="Proteomes" id="UP000287233">
    <property type="component" value="Chromosome"/>
</dbReference>
<feature type="active site" description="Schiff-base intermediate with substrate" evidence="9">
    <location>
        <position position="112"/>
    </location>
</feature>
<dbReference type="InterPro" id="IPR018225">
    <property type="entry name" value="Transaldolase_AS"/>
</dbReference>
<dbReference type="NCBIfam" id="TIGR00875">
    <property type="entry name" value="fsa_talC_mipB"/>
    <property type="match status" value="1"/>
</dbReference>
<dbReference type="Pfam" id="PF00923">
    <property type="entry name" value="TAL_FSA"/>
    <property type="match status" value="1"/>
</dbReference>
<comment type="catalytic activity">
    <reaction evidence="8 9">
        <text>D-sedoheptulose 7-phosphate + D-glyceraldehyde 3-phosphate = D-erythrose 4-phosphate + beta-D-fructose 6-phosphate</text>
        <dbReference type="Rhea" id="RHEA:17053"/>
        <dbReference type="ChEBI" id="CHEBI:16897"/>
        <dbReference type="ChEBI" id="CHEBI:57483"/>
        <dbReference type="ChEBI" id="CHEBI:57634"/>
        <dbReference type="ChEBI" id="CHEBI:59776"/>
        <dbReference type="EC" id="2.2.1.2"/>
    </reaction>
</comment>
<dbReference type="GO" id="GO:0006098">
    <property type="term" value="P:pentose-phosphate shunt"/>
    <property type="evidence" value="ECO:0007669"/>
    <property type="project" value="UniProtKB-UniRule"/>
</dbReference>
<comment type="pathway">
    <text evidence="2 9">Carbohydrate degradation; pentose phosphate pathway; D-glyceraldehyde 3-phosphate and beta-D-fructose 6-phosphate from D-ribose 5-phosphate and D-xylulose 5-phosphate (non-oxidative stage): step 2/3.</text>
</comment>
<dbReference type="FunFam" id="3.20.20.70:FF:000018">
    <property type="entry name" value="Probable transaldolase"/>
    <property type="match status" value="1"/>
</dbReference>
<evidence type="ECO:0000256" key="3">
    <source>
        <dbReference type="ARBA" id="ARBA00005740"/>
    </source>
</evidence>
<reference evidence="11" key="1">
    <citation type="submission" date="2018-12" db="EMBL/GenBank/DDBJ databases">
        <title>Complete genome sequence of an uncultured bacterium of the candidate phylum Bipolaricaulota.</title>
        <authorList>
            <person name="Kadnikov V.V."/>
            <person name="Mardanov A.V."/>
            <person name="Beletsky A.V."/>
            <person name="Frank Y.A."/>
            <person name="Karnachuk O.V."/>
            <person name="Ravin N.V."/>
        </authorList>
    </citation>
    <scope>NUCLEOTIDE SEQUENCE [LARGE SCALE GENOMIC DNA]</scope>
</reference>
<dbReference type="UniPathway" id="UPA00115">
    <property type="reaction ID" value="UER00414"/>
</dbReference>
<dbReference type="InterPro" id="IPR004731">
    <property type="entry name" value="Transaldolase_3B/F6P_aldolase"/>
</dbReference>
<keyword evidence="5 9" id="KW-0808">Transferase</keyword>
<dbReference type="EMBL" id="CP034928">
    <property type="protein sequence ID" value="QAA76054.1"/>
    <property type="molecule type" value="Genomic_DNA"/>
</dbReference>
<dbReference type="HAMAP" id="MF_00494">
    <property type="entry name" value="Transaldolase_3b"/>
    <property type="match status" value="1"/>
</dbReference>
<evidence type="ECO:0000256" key="5">
    <source>
        <dbReference type="ARBA" id="ARBA00022679"/>
    </source>
</evidence>
<keyword evidence="4 9" id="KW-0963">Cytoplasm</keyword>
<evidence type="ECO:0000256" key="4">
    <source>
        <dbReference type="ARBA" id="ARBA00022490"/>
    </source>
</evidence>
<dbReference type="PROSITE" id="PS01054">
    <property type="entry name" value="TRANSALDOLASE_1"/>
    <property type="match status" value="1"/>
</dbReference>
<evidence type="ECO:0000313" key="11">
    <source>
        <dbReference type="Proteomes" id="UP000287233"/>
    </source>
</evidence>
<dbReference type="AlphaFoldDB" id="A0A410FST9"/>
<dbReference type="KEGG" id="bih:BIP78_0288"/>
<evidence type="ECO:0000256" key="7">
    <source>
        <dbReference type="ARBA" id="ARBA00023270"/>
    </source>
</evidence>
<comment type="function">
    <text evidence="9">Transaldolase is important for the balance of metabolites in the pentose-phosphate pathway.</text>
</comment>
<comment type="similarity">
    <text evidence="3 9">Belongs to the transaldolase family. Type 3B subfamily.</text>
</comment>
<dbReference type="CDD" id="cd00956">
    <property type="entry name" value="Transaldolase_FSA"/>
    <property type="match status" value="1"/>
</dbReference>
<organism evidence="10 11">
    <name type="scientific">Bipolaricaulis sibiricus</name>
    <dbReference type="NCBI Taxonomy" id="2501609"/>
    <lineage>
        <taxon>Bacteria</taxon>
        <taxon>Candidatus Bipolaricaulota</taxon>
        <taxon>Candidatus Bipolaricaulia</taxon>
        <taxon>Candidatus Bipolaricaulales</taxon>
        <taxon>Candidatus Bipolaricaulaceae</taxon>
        <taxon>Candidatus Bipolaricaulis</taxon>
    </lineage>
</organism>
<evidence type="ECO:0000256" key="2">
    <source>
        <dbReference type="ARBA" id="ARBA00004857"/>
    </source>
</evidence>
<dbReference type="EC" id="2.2.1.2" evidence="9"/>
<evidence type="ECO:0000256" key="1">
    <source>
        <dbReference type="ARBA" id="ARBA00004496"/>
    </source>
</evidence>
<dbReference type="InterPro" id="IPR033919">
    <property type="entry name" value="TSA/FSA_arc/bac"/>
</dbReference>